<proteinExistence type="predicted"/>
<dbReference type="EMBL" id="MFJD01000007">
    <property type="protein sequence ID" value="OGG02508.1"/>
    <property type="molecule type" value="Genomic_DNA"/>
</dbReference>
<gene>
    <name evidence="1" type="ORF">A2Z33_01780</name>
</gene>
<name>A0A1F5YQP0_9BACT</name>
<evidence type="ECO:0000313" key="2">
    <source>
        <dbReference type="Proteomes" id="UP000178448"/>
    </source>
</evidence>
<dbReference type="Proteomes" id="UP000178448">
    <property type="component" value="Unassembled WGS sequence"/>
</dbReference>
<evidence type="ECO:0000313" key="1">
    <source>
        <dbReference type="EMBL" id="OGG02508.1"/>
    </source>
</evidence>
<sequence>MKPIIPDAFRLQKKWQITCPGSGSTGIQISKILDNIDIIPHMSSKEAIGPRNPAPQSEVIVHVDSQERGSYEDAVYRAVHEMMELAVSPGERDTFGNIVVLNCKYGLELIALRYFAGSRPVITGVETRSDYFRGINGEHLQRIADLADTTIYQADDRNPSEVVELTGGPDLIIIRHPFTRYGNVSQGISDLAPWMKYAADRGTPMVATFYDVEADLAGRFRDRAALIAGSDRVRQMEKDKPSASYLDTDSGTVIVPDFHIVRIN</sequence>
<comment type="caution">
    <text evidence="1">The sequence shown here is derived from an EMBL/GenBank/DDBJ whole genome shotgun (WGS) entry which is preliminary data.</text>
</comment>
<accession>A0A1F5YQP0</accession>
<protein>
    <submittedName>
        <fullName evidence="1">Uncharacterized protein</fullName>
    </submittedName>
</protein>
<organism evidence="1 2">
    <name type="scientific">Candidatus Gottesmanbacteria bacterium RBG_16_52_11</name>
    <dbReference type="NCBI Taxonomy" id="1798374"/>
    <lineage>
        <taxon>Bacteria</taxon>
        <taxon>Candidatus Gottesmaniibacteriota</taxon>
    </lineage>
</organism>
<reference evidence="1 2" key="1">
    <citation type="journal article" date="2016" name="Nat. Commun.">
        <title>Thousands of microbial genomes shed light on interconnected biogeochemical processes in an aquifer system.</title>
        <authorList>
            <person name="Anantharaman K."/>
            <person name="Brown C.T."/>
            <person name="Hug L.A."/>
            <person name="Sharon I."/>
            <person name="Castelle C.J."/>
            <person name="Probst A.J."/>
            <person name="Thomas B.C."/>
            <person name="Singh A."/>
            <person name="Wilkins M.J."/>
            <person name="Karaoz U."/>
            <person name="Brodie E.L."/>
            <person name="Williams K.H."/>
            <person name="Hubbard S.S."/>
            <person name="Banfield J.F."/>
        </authorList>
    </citation>
    <scope>NUCLEOTIDE SEQUENCE [LARGE SCALE GENOMIC DNA]</scope>
</reference>
<dbReference type="AlphaFoldDB" id="A0A1F5YQP0"/>